<keyword evidence="1" id="KW-1133">Transmembrane helix</keyword>
<feature type="transmembrane region" description="Helical" evidence="1">
    <location>
        <begin position="36"/>
        <end position="56"/>
    </location>
</feature>
<feature type="transmembrane region" description="Helical" evidence="1">
    <location>
        <begin position="76"/>
        <end position="98"/>
    </location>
</feature>
<gene>
    <name evidence="2" type="ORF">K8V56_03265</name>
</gene>
<dbReference type="AlphaFoldDB" id="A0A921FXC5"/>
<keyword evidence="1" id="KW-0812">Transmembrane</keyword>
<dbReference type="EMBL" id="DYWT01000054">
    <property type="protein sequence ID" value="HJF30784.1"/>
    <property type="molecule type" value="Genomic_DNA"/>
</dbReference>
<keyword evidence="1" id="KW-0472">Membrane</keyword>
<reference evidence="2" key="2">
    <citation type="submission" date="2021-09" db="EMBL/GenBank/DDBJ databases">
        <authorList>
            <person name="Gilroy R."/>
        </authorList>
    </citation>
    <scope>NUCLEOTIDE SEQUENCE</scope>
    <source>
        <strain evidence="2">CHK171-7178</strain>
    </source>
</reference>
<comment type="caution">
    <text evidence="2">The sequence shown here is derived from an EMBL/GenBank/DDBJ whole genome shotgun (WGS) entry which is preliminary data.</text>
</comment>
<proteinExistence type="predicted"/>
<accession>A0A921FXC5</accession>
<name>A0A921FXC5_SPOPS</name>
<evidence type="ECO:0000313" key="2">
    <source>
        <dbReference type="EMBL" id="HJF30784.1"/>
    </source>
</evidence>
<feature type="transmembrane region" description="Helical" evidence="1">
    <location>
        <begin position="6"/>
        <end position="24"/>
    </location>
</feature>
<reference evidence="2" key="1">
    <citation type="journal article" date="2021" name="PeerJ">
        <title>Extensive microbial diversity within the chicken gut microbiome revealed by metagenomics and culture.</title>
        <authorList>
            <person name="Gilroy R."/>
            <person name="Ravi A."/>
            <person name="Getino M."/>
            <person name="Pursley I."/>
            <person name="Horton D.L."/>
            <person name="Alikhan N.F."/>
            <person name="Baker D."/>
            <person name="Gharbi K."/>
            <person name="Hall N."/>
            <person name="Watson M."/>
            <person name="Adriaenssens E.M."/>
            <person name="Foster-Nyarko E."/>
            <person name="Jarju S."/>
            <person name="Secka A."/>
            <person name="Antonio M."/>
            <person name="Oren A."/>
            <person name="Chaudhuri R.R."/>
            <person name="La Ragione R."/>
            <person name="Hildebrand F."/>
            <person name="Pallen M.J."/>
        </authorList>
    </citation>
    <scope>NUCLEOTIDE SEQUENCE</scope>
    <source>
        <strain evidence="2">CHK171-7178</strain>
    </source>
</reference>
<organism evidence="2 3">
    <name type="scientific">Sporosarcina psychrophila</name>
    <name type="common">Bacillus psychrophilus</name>
    <dbReference type="NCBI Taxonomy" id="1476"/>
    <lineage>
        <taxon>Bacteria</taxon>
        <taxon>Bacillati</taxon>
        <taxon>Bacillota</taxon>
        <taxon>Bacilli</taxon>
        <taxon>Bacillales</taxon>
        <taxon>Caryophanaceae</taxon>
        <taxon>Sporosarcina</taxon>
    </lineage>
</organism>
<evidence type="ECO:0000313" key="3">
    <source>
        <dbReference type="Proteomes" id="UP000698173"/>
    </source>
</evidence>
<protein>
    <submittedName>
        <fullName evidence="2">Uncharacterized protein</fullName>
    </submittedName>
</protein>
<dbReference type="Proteomes" id="UP000698173">
    <property type="component" value="Unassembled WGS sequence"/>
</dbReference>
<sequence length="104" mass="11565">MIVLLNVGSLILGIIAWILPAGTLMRYDKHNYRNWAALSIMSISACAISLCFQIFYNYHLVKIEDWSALMDTTGAVAFVAAVLLIVTIILIAITLFVYRGRTAK</sequence>
<evidence type="ECO:0000256" key="1">
    <source>
        <dbReference type="SAM" id="Phobius"/>
    </source>
</evidence>